<accession>A0A8S1EUE4</accession>
<dbReference type="SUPFAM" id="SSF81321">
    <property type="entry name" value="Family A G protein-coupled receptor-like"/>
    <property type="match status" value="1"/>
</dbReference>
<evidence type="ECO:0000313" key="2">
    <source>
        <dbReference type="EMBL" id="CAB3404991.1"/>
    </source>
</evidence>
<dbReference type="PANTHER" id="PTHR22943">
    <property type="entry name" value="7-TRANSMEMBRANE DOMAIN RECEPTOR C.ELEGANS"/>
    <property type="match status" value="1"/>
</dbReference>
<keyword evidence="1" id="KW-0472">Membrane</keyword>
<keyword evidence="1" id="KW-1133">Transmembrane helix</keyword>
<feature type="transmembrane region" description="Helical" evidence="1">
    <location>
        <begin position="197"/>
        <end position="222"/>
    </location>
</feature>
<evidence type="ECO:0000313" key="3">
    <source>
        <dbReference type="Proteomes" id="UP000494206"/>
    </source>
</evidence>
<feature type="transmembrane region" description="Helical" evidence="1">
    <location>
        <begin position="134"/>
        <end position="156"/>
    </location>
</feature>
<gene>
    <name evidence="2" type="ORF">CBOVIS_LOCUS7244</name>
</gene>
<dbReference type="InterPro" id="IPR019428">
    <property type="entry name" value="7TM_GPCR_serpentine_rcpt_Str"/>
</dbReference>
<sequence length="342" mass="39029">MELFELEPLLLVNSYLMSLFGFLSNLVCLYFIITVKTEEMRNFRCLLLIYTFCDVIYTILHSIVHPSFALTNNVYVFFSYRDWNSVVHGRIMLTIFGYVFIQSISIQMILFVYRFWTISYYVFPKFYQIPFKKLWITLIIVIVPLIYISFPIYSLWGNPGVSKIELDEVQARIVTQKQHFAQFSAKVDGSGADYHTVIAAFFVSCLLILIESCVIVVCTIILARLTTASYMSLRTRRIHRQLLIYLVTQTSVTLACTAIQVGLFVISAALNVSLSLFGTLSTGLLAWFPVLDAVILLTCVSTYRLVALRKILGKKNSGPKKMRSFSISLQNTENAICDANMT</sequence>
<dbReference type="OrthoDB" id="10593112at2759"/>
<name>A0A8S1EUE4_9PELO</name>
<keyword evidence="1" id="KW-0812">Transmembrane</keyword>
<dbReference type="Pfam" id="PF10326">
    <property type="entry name" value="7TM_GPCR_Str"/>
    <property type="match status" value="1"/>
</dbReference>
<dbReference type="EMBL" id="CADEPM010000004">
    <property type="protein sequence ID" value="CAB3404991.1"/>
    <property type="molecule type" value="Genomic_DNA"/>
</dbReference>
<protein>
    <submittedName>
        <fullName evidence="2">Uncharacterized protein</fullName>
    </submittedName>
</protein>
<evidence type="ECO:0000256" key="1">
    <source>
        <dbReference type="SAM" id="Phobius"/>
    </source>
</evidence>
<comment type="caution">
    <text evidence="2">The sequence shown here is derived from an EMBL/GenBank/DDBJ whole genome shotgun (WGS) entry which is preliminary data.</text>
</comment>
<feature type="transmembrane region" description="Helical" evidence="1">
    <location>
        <begin position="242"/>
        <end position="266"/>
    </location>
</feature>
<dbReference type="Proteomes" id="UP000494206">
    <property type="component" value="Unassembled WGS sequence"/>
</dbReference>
<feature type="transmembrane region" description="Helical" evidence="1">
    <location>
        <begin position="286"/>
        <end position="306"/>
    </location>
</feature>
<dbReference type="PANTHER" id="PTHR22943:SF248">
    <property type="entry name" value="SEVEN TM RECEPTOR"/>
    <property type="match status" value="1"/>
</dbReference>
<proteinExistence type="predicted"/>
<organism evidence="2 3">
    <name type="scientific">Caenorhabditis bovis</name>
    <dbReference type="NCBI Taxonomy" id="2654633"/>
    <lineage>
        <taxon>Eukaryota</taxon>
        <taxon>Metazoa</taxon>
        <taxon>Ecdysozoa</taxon>
        <taxon>Nematoda</taxon>
        <taxon>Chromadorea</taxon>
        <taxon>Rhabditida</taxon>
        <taxon>Rhabditina</taxon>
        <taxon>Rhabditomorpha</taxon>
        <taxon>Rhabditoidea</taxon>
        <taxon>Rhabditidae</taxon>
        <taxon>Peloderinae</taxon>
        <taxon>Caenorhabditis</taxon>
    </lineage>
</organism>
<reference evidence="2 3" key="1">
    <citation type="submission" date="2020-04" db="EMBL/GenBank/DDBJ databases">
        <authorList>
            <person name="Laetsch R D."/>
            <person name="Stevens L."/>
            <person name="Kumar S."/>
            <person name="Blaxter L. M."/>
        </authorList>
    </citation>
    <scope>NUCLEOTIDE SEQUENCE [LARGE SCALE GENOMIC DNA]</scope>
</reference>
<feature type="transmembrane region" description="Helical" evidence="1">
    <location>
        <begin position="12"/>
        <end position="33"/>
    </location>
</feature>
<keyword evidence="3" id="KW-1185">Reference proteome</keyword>
<feature type="transmembrane region" description="Helical" evidence="1">
    <location>
        <begin position="91"/>
        <end position="113"/>
    </location>
</feature>
<feature type="transmembrane region" description="Helical" evidence="1">
    <location>
        <begin position="45"/>
        <end position="71"/>
    </location>
</feature>
<dbReference type="AlphaFoldDB" id="A0A8S1EUE4"/>